<organism evidence="3 4">
    <name type="scientific">Aquimarina atlantica</name>
    <dbReference type="NCBI Taxonomy" id="1317122"/>
    <lineage>
        <taxon>Bacteria</taxon>
        <taxon>Pseudomonadati</taxon>
        <taxon>Bacteroidota</taxon>
        <taxon>Flavobacteriia</taxon>
        <taxon>Flavobacteriales</taxon>
        <taxon>Flavobacteriaceae</taxon>
        <taxon>Aquimarina</taxon>
    </lineage>
</organism>
<evidence type="ECO:0000259" key="2">
    <source>
        <dbReference type="Pfam" id="PF06889"/>
    </source>
</evidence>
<evidence type="ECO:0000313" key="3">
    <source>
        <dbReference type="EMBL" id="EZH73919.1"/>
    </source>
</evidence>
<feature type="domain" description="DUF1266" evidence="2">
    <location>
        <begin position="91"/>
        <end position="267"/>
    </location>
</feature>
<reference evidence="3 4" key="1">
    <citation type="submission" date="2014-04" db="EMBL/GenBank/DDBJ databases">
        <title>Aquimarina sp. 22II-S11-z7 Genome Sequencing.</title>
        <authorList>
            <person name="Lai Q."/>
        </authorList>
    </citation>
    <scope>NUCLEOTIDE SEQUENCE [LARGE SCALE GENOMIC DNA]</scope>
    <source>
        <strain evidence="3 4">22II-S11-z7</strain>
    </source>
</reference>
<dbReference type="Proteomes" id="UP000023541">
    <property type="component" value="Unassembled WGS sequence"/>
</dbReference>
<protein>
    <recommendedName>
        <fullName evidence="2">DUF1266 domain-containing protein</fullName>
    </recommendedName>
</protein>
<dbReference type="InterPro" id="IPR009677">
    <property type="entry name" value="DUF1266"/>
</dbReference>
<gene>
    <name evidence="3" type="ORF">ATO12_13630</name>
</gene>
<comment type="caution">
    <text evidence="3">The sequence shown here is derived from an EMBL/GenBank/DDBJ whole genome shotgun (WGS) entry which is preliminary data.</text>
</comment>
<accession>A0A023BVF5</accession>
<keyword evidence="1" id="KW-1133">Transmembrane helix</keyword>
<proteinExistence type="predicted"/>
<dbReference type="RefSeq" id="WP_051575708.1">
    <property type="nucleotide sequence ID" value="NZ_AQRA01000004.1"/>
</dbReference>
<keyword evidence="1" id="KW-0812">Transmembrane</keyword>
<dbReference type="OrthoDB" id="787383at2"/>
<keyword evidence="1" id="KW-0472">Membrane</keyword>
<sequence length="269" mass="31928">MQMLQNLPWYGYVLLAIGIISYAYKYFKTAKEGHDEADLKKVKFKSSEGSTLTREQQFAIALYTPIAEWWGADTNTLTFLNQKSANRYLKRWRIDTKEGYWDLTEYFMKDGRRWYYNFIYNMINTLPEEDWEKVMKDYFGDNERAFNYLKVLTSNKALNELKQNGLFTFDNEMDMGIAGYDAAILVGQARKAYTTGIITEEEAFKVIKFARELAIHHFSSWEEFGKSFILGFAFDQQHRERSYREEIYHLYKQVSENPVSPWNTINWPS</sequence>
<name>A0A023BVF5_9FLAO</name>
<feature type="transmembrane region" description="Helical" evidence="1">
    <location>
        <begin position="6"/>
        <end position="24"/>
    </location>
</feature>
<evidence type="ECO:0000313" key="4">
    <source>
        <dbReference type="Proteomes" id="UP000023541"/>
    </source>
</evidence>
<evidence type="ECO:0000256" key="1">
    <source>
        <dbReference type="SAM" id="Phobius"/>
    </source>
</evidence>
<dbReference type="EMBL" id="AQRA01000004">
    <property type="protein sequence ID" value="EZH73919.1"/>
    <property type="molecule type" value="Genomic_DNA"/>
</dbReference>
<keyword evidence="4" id="KW-1185">Reference proteome</keyword>
<dbReference type="eggNOG" id="ENOG5033BGA">
    <property type="taxonomic scope" value="Bacteria"/>
</dbReference>
<dbReference type="Pfam" id="PF06889">
    <property type="entry name" value="DUF1266"/>
    <property type="match status" value="1"/>
</dbReference>
<dbReference type="AlphaFoldDB" id="A0A023BVF5"/>
<dbReference type="STRING" id="1317122.ATO12_13630"/>